<dbReference type="RefSeq" id="WP_162659340.1">
    <property type="nucleotide sequence ID" value="NZ_LR593887.1"/>
</dbReference>
<keyword evidence="2" id="KW-0812">Transmembrane</keyword>
<dbReference type="Proteomes" id="UP000464378">
    <property type="component" value="Chromosome"/>
</dbReference>
<keyword evidence="2" id="KW-1133">Transmembrane helix</keyword>
<dbReference type="AlphaFoldDB" id="A0A6C2YS92"/>
<keyword evidence="4" id="KW-1185">Reference proteome</keyword>
<organism evidence="3">
    <name type="scientific">Tuwongella immobilis</name>
    <dbReference type="NCBI Taxonomy" id="692036"/>
    <lineage>
        <taxon>Bacteria</taxon>
        <taxon>Pseudomonadati</taxon>
        <taxon>Planctomycetota</taxon>
        <taxon>Planctomycetia</taxon>
        <taxon>Gemmatales</taxon>
        <taxon>Gemmataceae</taxon>
        <taxon>Tuwongella</taxon>
    </lineage>
</organism>
<evidence type="ECO:0000256" key="1">
    <source>
        <dbReference type="SAM" id="MobiDB-lite"/>
    </source>
</evidence>
<evidence type="ECO:0000313" key="3">
    <source>
        <dbReference type="EMBL" id="VIP04231.1"/>
    </source>
</evidence>
<evidence type="ECO:0000256" key="2">
    <source>
        <dbReference type="SAM" id="Phobius"/>
    </source>
</evidence>
<protein>
    <submittedName>
        <fullName evidence="3">Uncharacterized protein</fullName>
    </submittedName>
</protein>
<dbReference type="EMBL" id="LR586016">
    <property type="protein sequence ID" value="VIP04231.1"/>
    <property type="molecule type" value="Genomic_DNA"/>
</dbReference>
<name>A0A6C2YS92_9BACT</name>
<dbReference type="EMBL" id="LR593887">
    <property type="protein sequence ID" value="VTS05826.1"/>
    <property type="molecule type" value="Genomic_DNA"/>
</dbReference>
<feature type="compositionally biased region" description="Pro residues" evidence="1">
    <location>
        <begin position="50"/>
        <end position="66"/>
    </location>
</feature>
<sequence>MPIRFFCVYCNTQLGIATRKAGSIVACPSCKKQLRVPTPEEDPESVDGPITPPPQPIPSVPKPAPMNPLASGQPAAAPPAAKLFEGDISKILNAPEPVRHQPPLSAIPRTETMGDDPKPVPMPMPRPNPVPMPPAAPQPMPTVRNGLIILTRGRVVVFVLIALFLMFLSFVGGVYFGKSLNDPPAATQAE</sequence>
<gene>
    <name evidence="3" type="ORF">GMBLW1_49620</name>
</gene>
<dbReference type="KEGG" id="tim:GMBLW1_49620"/>
<dbReference type="InParanoid" id="A0A6C2YS92"/>
<feature type="region of interest" description="Disordered" evidence="1">
    <location>
        <begin position="95"/>
        <end position="117"/>
    </location>
</feature>
<accession>A0A6C2YS92</accession>
<reference evidence="3" key="1">
    <citation type="submission" date="2019-04" db="EMBL/GenBank/DDBJ databases">
        <authorList>
            <consortium name="Science for Life Laboratories"/>
        </authorList>
    </citation>
    <scope>NUCLEOTIDE SEQUENCE</scope>
    <source>
        <strain evidence="3">MBLW1</strain>
    </source>
</reference>
<evidence type="ECO:0000313" key="4">
    <source>
        <dbReference type="Proteomes" id="UP000464378"/>
    </source>
</evidence>
<proteinExistence type="predicted"/>
<feature type="transmembrane region" description="Helical" evidence="2">
    <location>
        <begin position="155"/>
        <end position="176"/>
    </location>
</feature>
<keyword evidence="2" id="KW-0472">Membrane</keyword>
<feature type="region of interest" description="Disordered" evidence="1">
    <location>
        <begin position="33"/>
        <end position="77"/>
    </location>
</feature>